<dbReference type="RefSeq" id="WP_110529664.1">
    <property type="nucleotide sequence ID" value="NZ_QKOE01000028.1"/>
</dbReference>
<dbReference type="InterPro" id="IPR029787">
    <property type="entry name" value="Nucleotide_cyclase"/>
</dbReference>
<dbReference type="EMBL" id="QKOE01000028">
    <property type="protein sequence ID" value="PZA14530.1"/>
    <property type="molecule type" value="Genomic_DNA"/>
</dbReference>
<dbReference type="InterPro" id="IPR052155">
    <property type="entry name" value="Biofilm_reg_signaling"/>
</dbReference>
<keyword evidence="6" id="KW-1185">Reference proteome</keyword>
<dbReference type="Pfam" id="PF00990">
    <property type="entry name" value="GGDEF"/>
    <property type="match status" value="1"/>
</dbReference>
<dbReference type="NCBIfam" id="TIGR00254">
    <property type="entry name" value="GGDEF"/>
    <property type="match status" value="1"/>
</dbReference>
<dbReference type="Pfam" id="PF08448">
    <property type="entry name" value="PAS_4"/>
    <property type="match status" value="1"/>
</dbReference>
<organism evidence="5 6">
    <name type="scientific">Parazoarcus communis SWub3 = DSM 12120</name>
    <dbReference type="NCBI Taxonomy" id="1121029"/>
    <lineage>
        <taxon>Bacteria</taxon>
        <taxon>Pseudomonadati</taxon>
        <taxon>Pseudomonadota</taxon>
        <taxon>Betaproteobacteria</taxon>
        <taxon>Rhodocyclales</taxon>
        <taxon>Zoogloeaceae</taxon>
        <taxon>Parazoarcus</taxon>
    </lineage>
</organism>
<dbReference type="OrthoDB" id="9813903at2"/>
<protein>
    <submittedName>
        <fullName evidence="5">GGDEF domain-containing protein</fullName>
    </submittedName>
</protein>
<dbReference type="CDD" id="cd00130">
    <property type="entry name" value="PAS"/>
    <property type="match status" value="3"/>
</dbReference>
<dbReference type="PROSITE" id="PS50887">
    <property type="entry name" value="GGDEF"/>
    <property type="match status" value="1"/>
</dbReference>
<dbReference type="SMART" id="SM00086">
    <property type="entry name" value="PAC"/>
    <property type="match status" value="3"/>
</dbReference>
<dbReference type="SUPFAM" id="SSF141868">
    <property type="entry name" value="EAL domain-like"/>
    <property type="match status" value="1"/>
</dbReference>
<dbReference type="Gene3D" id="3.30.70.270">
    <property type="match status" value="1"/>
</dbReference>
<dbReference type="InterPro" id="IPR013655">
    <property type="entry name" value="PAS_fold_3"/>
</dbReference>
<dbReference type="SUPFAM" id="SSF55073">
    <property type="entry name" value="Nucleotide cyclase"/>
    <property type="match status" value="1"/>
</dbReference>
<feature type="domain" description="PAC" evidence="2">
    <location>
        <begin position="95"/>
        <end position="147"/>
    </location>
</feature>
<sequence length="838" mass="93370">MTTNPENRLRLTRAIPIEPLDSPLLKRLIHNLPDLVWLKTPDGAYMACNARFEAFFGRTEGEIIGRSDADFVDAELAALFRANDLAAIAAGGPRINEEIVTYASDGHREHLQTIKTPMFAEDGSLIGVLGVARDISDIVRIQAELRESRDRLTEAERLAKLGSWSREPESGTPIWSDEVFRIFERDPRLQPPSYETLLELVHPDDRARVDQTYRAAMAQRQYFLITHRLQFPDGRIKHVQVRGEHLCAPDGKVLRTQGTIQDITDRVEAELALVERAGIFAAIADQAVDSIALVDPQTGRFVEFNDAAARNLGYDRATFATLSVADIEAFAEPERILTTLQRMCAPAGMTIESTHRTRDGRLRDVRISARSIQIKGQTFLASIWSDVTERNRARAEIERLSTLDPLTGLLNRSLILDRAGQALAAAHRDPRHAALLICDLDRFKAFNDLHGHAIGDQLLQEIARRLSKTLDASLTLARISADEFAVLIPDAGRREEHAMRSAIQTANAMLDAIRTPFSIDGNDIRPSCSVGITLFPRNRDDTLSTILQRTDSALQQAKVSGGNQCAFYDAAVSDFTRQRLQIERELHQALAQQQLRLYIQGQYTPGGKLVSAEALVRWQHPERGLIAPGVFVPVAEESELIIELDRWVLRETCRLQTSLQQQGLNMAISVNISPRHFGQRDFVDAVRQTLALSGCDPTTLVLEVTEGLLLDNVDDVIRKMADLSRLGVRFSIDDFGTGYSSLAYLKRLPIHELKIDRTFVQDIGKDGTNHVLVDTIISIARHMKLKIVAEGVELAEQAAYLASLDEEACILCQGFHFARPRPVEGWLADLTAPSAKPC</sequence>
<reference evidence="5 6" key="1">
    <citation type="submission" date="2018-06" db="EMBL/GenBank/DDBJ databases">
        <title>Azoarcus communis strain SWub3 genome.</title>
        <authorList>
            <person name="Zorraquino Salvo V."/>
            <person name="Toubiana D."/>
            <person name="Blumwald E."/>
        </authorList>
    </citation>
    <scope>NUCLEOTIDE SEQUENCE [LARGE SCALE GENOMIC DNA]</scope>
    <source>
        <strain evidence="5 6">SWub3</strain>
    </source>
</reference>
<dbReference type="SMART" id="SM00091">
    <property type="entry name" value="PAS"/>
    <property type="match status" value="3"/>
</dbReference>
<evidence type="ECO:0000259" key="2">
    <source>
        <dbReference type="PROSITE" id="PS50113"/>
    </source>
</evidence>
<dbReference type="PANTHER" id="PTHR44757">
    <property type="entry name" value="DIGUANYLATE CYCLASE DGCP"/>
    <property type="match status" value="1"/>
</dbReference>
<dbReference type="PROSITE" id="PS50883">
    <property type="entry name" value="EAL"/>
    <property type="match status" value="1"/>
</dbReference>
<feature type="domain" description="PAS" evidence="1">
    <location>
        <begin position="21"/>
        <end position="75"/>
    </location>
</feature>
<dbReference type="PROSITE" id="PS50112">
    <property type="entry name" value="PAS"/>
    <property type="match status" value="1"/>
</dbReference>
<dbReference type="Pfam" id="PF08447">
    <property type="entry name" value="PAS_3"/>
    <property type="match status" value="1"/>
</dbReference>
<dbReference type="InterPro" id="IPR001610">
    <property type="entry name" value="PAC"/>
</dbReference>
<feature type="domain" description="EAL" evidence="3">
    <location>
        <begin position="579"/>
        <end position="834"/>
    </location>
</feature>
<dbReference type="PANTHER" id="PTHR44757:SF2">
    <property type="entry name" value="BIOFILM ARCHITECTURE MAINTENANCE PROTEIN MBAA"/>
    <property type="match status" value="1"/>
</dbReference>
<dbReference type="CDD" id="cd01949">
    <property type="entry name" value="GGDEF"/>
    <property type="match status" value="1"/>
</dbReference>
<comment type="caution">
    <text evidence="5">The sequence shown here is derived from an EMBL/GenBank/DDBJ whole genome shotgun (WGS) entry which is preliminary data.</text>
</comment>
<dbReference type="SMART" id="SM00052">
    <property type="entry name" value="EAL"/>
    <property type="match status" value="1"/>
</dbReference>
<dbReference type="SMART" id="SM00267">
    <property type="entry name" value="GGDEF"/>
    <property type="match status" value="1"/>
</dbReference>
<dbReference type="Pfam" id="PF00563">
    <property type="entry name" value="EAL"/>
    <property type="match status" value="1"/>
</dbReference>
<evidence type="ECO:0000259" key="4">
    <source>
        <dbReference type="PROSITE" id="PS50887"/>
    </source>
</evidence>
<dbReference type="Gene3D" id="3.30.450.20">
    <property type="entry name" value="PAS domain"/>
    <property type="match status" value="3"/>
</dbReference>
<gene>
    <name evidence="5" type="ORF">DNK49_21315</name>
</gene>
<dbReference type="InterPro" id="IPR000160">
    <property type="entry name" value="GGDEF_dom"/>
</dbReference>
<dbReference type="NCBIfam" id="TIGR00229">
    <property type="entry name" value="sensory_box"/>
    <property type="match status" value="3"/>
</dbReference>
<dbReference type="InterPro" id="IPR001633">
    <property type="entry name" value="EAL_dom"/>
</dbReference>
<name>A0A323US77_9RHOO</name>
<proteinExistence type="predicted"/>
<evidence type="ECO:0000259" key="3">
    <source>
        <dbReference type="PROSITE" id="PS50883"/>
    </source>
</evidence>
<dbReference type="Pfam" id="PF13426">
    <property type="entry name" value="PAS_9"/>
    <property type="match status" value="1"/>
</dbReference>
<dbReference type="InterPro" id="IPR000014">
    <property type="entry name" value="PAS"/>
</dbReference>
<feature type="domain" description="PAC" evidence="2">
    <location>
        <begin position="223"/>
        <end position="275"/>
    </location>
</feature>
<evidence type="ECO:0000259" key="1">
    <source>
        <dbReference type="PROSITE" id="PS50112"/>
    </source>
</evidence>
<dbReference type="InterPro" id="IPR035965">
    <property type="entry name" value="PAS-like_dom_sf"/>
</dbReference>
<dbReference type="InterPro" id="IPR035919">
    <property type="entry name" value="EAL_sf"/>
</dbReference>
<dbReference type="PROSITE" id="PS50113">
    <property type="entry name" value="PAC"/>
    <property type="match status" value="2"/>
</dbReference>
<dbReference type="Gene3D" id="3.20.20.450">
    <property type="entry name" value="EAL domain"/>
    <property type="match status" value="1"/>
</dbReference>
<dbReference type="InterPro" id="IPR043128">
    <property type="entry name" value="Rev_trsase/Diguanyl_cyclase"/>
</dbReference>
<dbReference type="SUPFAM" id="SSF55785">
    <property type="entry name" value="PYP-like sensor domain (PAS domain)"/>
    <property type="match status" value="3"/>
</dbReference>
<accession>A0A323US77</accession>
<evidence type="ECO:0000313" key="5">
    <source>
        <dbReference type="EMBL" id="PZA14530.1"/>
    </source>
</evidence>
<feature type="domain" description="GGDEF" evidence="4">
    <location>
        <begin position="431"/>
        <end position="570"/>
    </location>
</feature>
<dbReference type="InterPro" id="IPR000700">
    <property type="entry name" value="PAS-assoc_C"/>
</dbReference>
<dbReference type="Gene3D" id="2.10.70.100">
    <property type="match status" value="1"/>
</dbReference>
<dbReference type="AlphaFoldDB" id="A0A323US77"/>
<dbReference type="CDD" id="cd01948">
    <property type="entry name" value="EAL"/>
    <property type="match status" value="1"/>
</dbReference>
<dbReference type="InterPro" id="IPR013656">
    <property type="entry name" value="PAS_4"/>
</dbReference>
<evidence type="ECO:0000313" key="6">
    <source>
        <dbReference type="Proteomes" id="UP000248259"/>
    </source>
</evidence>
<dbReference type="Proteomes" id="UP000248259">
    <property type="component" value="Unassembled WGS sequence"/>
</dbReference>